<keyword evidence="4" id="KW-1185">Reference proteome</keyword>
<dbReference type="SUPFAM" id="SSF55347">
    <property type="entry name" value="Glyceraldehyde-3-phosphate dehydrogenase-like, C-terminal domain"/>
    <property type="match status" value="1"/>
</dbReference>
<comment type="caution">
    <text evidence="3">The sequence shown here is derived from an EMBL/GenBank/DDBJ whole genome shotgun (WGS) entry which is preliminary data.</text>
</comment>
<dbReference type="RefSeq" id="WP_345328302.1">
    <property type="nucleotide sequence ID" value="NZ_BAABGA010000120.1"/>
</dbReference>
<dbReference type="SUPFAM" id="SSF51735">
    <property type="entry name" value="NAD(P)-binding Rossmann-fold domains"/>
    <property type="match status" value="1"/>
</dbReference>
<evidence type="ECO:0000259" key="1">
    <source>
        <dbReference type="Pfam" id="PF01408"/>
    </source>
</evidence>
<accession>A0ABP8NUV1</accession>
<gene>
    <name evidence="3" type="ORF">GCM10023156_68890</name>
</gene>
<dbReference type="Gene3D" id="3.30.360.10">
    <property type="entry name" value="Dihydrodipicolinate Reductase, domain 2"/>
    <property type="match status" value="1"/>
</dbReference>
<dbReference type="Pfam" id="PF01408">
    <property type="entry name" value="GFO_IDH_MocA"/>
    <property type="match status" value="1"/>
</dbReference>
<feature type="domain" description="Gfo/Idh/MocA-like oxidoreductase N-terminal" evidence="1">
    <location>
        <begin position="38"/>
        <end position="158"/>
    </location>
</feature>
<reference evidence="4" key="1">
    <citation type="journal article" date="2019" name="Int. J. Syst. Evol. Microbiol.">
        <title>The Global Catalogue of Microorganisms (GCM) 10K type strain sequencing project: providing services to taxonomists for standard genome sequencing and annotation.</title>
        <authorList>
            <consortium name="The Broad Institute Genomics Platform"/>
            <consortium name="The Broad Institute Genome Sequencing Center for Infectious Disease"/>
            <person name="Wu L."/>
            <person name="Ma J."/>
        </authorList>
    </citation>
    <scope>NUCLEOTIDE SEQUENCE [LARGE SCALE GENOMIC DNA]</scope>
    <source>
        <strain evidence="4">JCM 17759</strain>
    </source>
</reference>
<evidence type="ECO:0000313" key="3">
    <source>
        <dbReference type="EMBL" id="GAA4472433.1"/>
    </source>
</evidence>
<sequence length="451" mass="49839">MNQPLHFNRRHLLAGSIAGAAAVATSRPLLALSANDRMKVAFVGVGGRGGANLSAISSSGAVDVVGLCDVDSRFVDHAATRFTTARKFTDFRKMYDAIGNDIDAVVVSTTEHTHAYATMPALQLGKHVYCEKPLAYNVYETRRIAEAAAKAGVVTQMGTQIHASGNYRRVVELIQSGAIGDVSEAHVWVSRAWGYQSKADAEKHRDRLFVDSRPRDAMKPPAHLDWDLWLGPAPKRPFHEVYFPGPNWYRWWDFGNGTMSDLGSHWNDLPFWALKLDAPQTVESFGLPPHPEIAPASMTTVYQYGSRGKLPPVTLSWYQGTHKPELWTQKAIPQWGSGVLFVGSKGMLLSDYGKHVLLPESDFAEFKRPEPFIADSPGHHQEWLQACRGEGETGSPFASYAGPLTEANHLGNVAYRVGKKITWNRETMECVGCPEAEPFLRREPRAGWSLG</sequence>
<dbReference type="PANTHER" id="PTHR43818:SF10">
    <property type="entry name" value="NADH-DEPENDENT DEHYDROGENASE-RELATED"/>
    <property type="match status" value="1"/>
</dbReference>
<dbReference type="InterPro" id="IPR036291">
    <property type="entry name" value="NAD(P)-bd_dom_sf"/>
</dbReference>
<dbReference type="EMBL" id="BAABGA010000120">
    <property type="protein sequence ID" value="GAA4472433.1"/>
    <property type="molecule type" value="Genomic_DNA"/>
</dbReference>
<dbReference type="Gene3D" id="3.40.50.720">
    <property type="entry name" value="NAD(P)-binding Rossmann-like Domain"/>
    <property type="match status" value="1"/>
</dbReference>
<dbReference type="Proteomes" id="UP001500840">
    <property type="component" value="Unassembled WGS sequence"/>
</dbReference>
<name>A0ABP8NUV1_9BACT</name>
<feature type="domain" description="Gfo/Idh/MocA-like oxidoreductase bacterial type C-terminal" evidence="2">
    <location>
        <begin position="173"/>
        <end position="277"/>
    </location>
</feature>
<dbReference type="InterPro" id="IPR000683">
    <property type="entry name" value="Gfo/Idh/MocA-like_OxRdtase_N"/>
</dbReference>
<evidence type="ECO:0000313" key="4">
    <source>
        <dbReference type="Proteomes" id="UP001500840"/>
    </source>
</evidence>
<protein>
    <submittedName>
        <fullName evidence="3">Gfo/Idh/MocA family oxidoreductase</fullName>
    </submittedName>
</protein>
<proteinExistence type="predicted"/>
<evidence type="ECO:0000259" key="2">
    <source>
        <dbReference type="Pfam" id="PF19051"/>
    </source>
</evidence>
<organism evidence="3 4">
    <name type="scientific">Novipirellula rosea</name>
    <dbReference type="NCBI Taxonomy" id="1031540"/>
    <lineage>
        <taxon>Bacteria</taxon>
        <taxon>Pseudomonadati</taxon>
        <taxon>Planctomycetota</taxon>
        <taxon>Planctomycetia</taxon>
        <taxon>Pirellulales</taxon>
        <taxon>Pirellulaceae</taxon>
        <taxon>Novipirellula</taxon>
    </lineage>
</organism>
<dbReference type="PROSITE" id="PS51318">
    <property type="entry name" value="TAT"/>
    <property type="match status" value="1"/>
</dbReference>
<dbReference type="InterPro" id="IPR006311">
    <property type="entry name" value="TAT_signal"/>
</dbReference>
<dbReference type="InterPro" id="IPR043906">
    <property type="entry name" value="Gfo/Idh/MocA_OxRdtase_bact_C"/>
</dbReference>
<dbReference type="InterPro" id="IPR050463">
    <property type="entry name" value="Gfo/Idh/MocA_oxidrdct_glycsds"/>
</dbReference>
<dbReference type="Pfam" id="PF19051">
    <property type="entry name" value="GFO_IDH_MocA_C2"/>
    <property type="match status" value="1"/>
</dbReference>
<dbReference type="PANTHER" id="PTHR43818">
    <property type="entry name" value="BCDNA.GH03377"/>
    <property type="match status" value="1"/>
</dbReference>